<sequence length="264" mass="28302">MRVAFPGPLVPAPSPVAAPQRRLLGVEVWIVLLISLLQSAIYASVSLVAKLTRGPLSDQTATLNASRSDRSWLDLTYQLLGIGFALMPVVLVLYLLVRSSDAPRRVLGIGRGSAVGDAGWGIGLAALIGLPGLAFYFIGRALGITATIVPSALDDHWWRVPVLIASALMNSVLEEVIVVGYLMWRLTQLGWGRWHVLAASAALRGSYHLYQGIGPAIGNAVMGIVFGYFYQRTGRIVPLVIAHAILDIVAFVGYALLKDALNLP</sequence>
<keyword evidence="1" id="KW-0472">Membrane</keyword>
<feature type="transmembrane region" description="Helical" evidence="1">
    <location>
        <begin position="209"/>
        <end position="230"/>
    </location>
</feature>
<dbReference type="GO" id="GO:0016787">
    <property type="term" value="F:hydrolase activity"/>
    <property type="evidence" value="ECO:0007669"/>
    <property type="project" value="UniProtKB-KW"/>
</dbReference>
<comment type="caution">
    <text evidence="3">The sequence shown here is derived from an EMBL/GenBank/DDBJ whole genome shotgun (WGS) entry which is preliminary data.</text>
</comment>
<evidence type="ECO:0000256" key="1">
    <source>
        <dbReference type="SAM" id="Phobius"/>
    </source>
</evidence>
<evidence type="ECO:0000313" key="4">
    <source>
        <dbReference type="Proteomes" id="UP001596097"/>
    </source>
</evidence>
<feature type="transmembrane region" description="Helical" evidence="1">
    <location>
        <begin position="28"/>
        <end position="49"/>
    </location>
</feature>
<accession>A0ABW1QJP0</accession>
<evidence type="ECO:0000313" key="3">
    <source>
        <dbReference type="EMBL" id="MFC6149498.1"/>
    </source>
</evidence>
<gene>
    <name evidence="3" type="ORF">ACFPYK_08835</name>
</gene>
<feature type="transmembrane region" description="Helical" evidence="1">
    <location>
        <begin position="118"/>
        <end position="138"/>
    </location>
</feature>
<keyword evidence="3" id="KW-0378">Hydrolase</keyword>
<feature type="transmembrane region" description="Helical" evidence="1">
    <location>
        <begin position="75"/>
        <end position="97"/>
    </location>
</feature>
<dbReference type="RefSeq" id="WP_228553001.1">
    <property type="nucleotide sequence ID" value="NZ_JBHSQL010000006.1"/>
</dbReference>
<name>A0ABW1QJP0_9ACTN</name>
<dbReference type="Pfam" id="PF02517">
    <property type="entry name" value="Rce1-like"/>
    <property type="match status" value="1"/>
</dbReference>
<proteinExistence type="predicted"/>
<reference evidence="4" key="1">
    <citation type="journal article" date="2019" name="Int. J. Syst. Evol. Microbiol.">
        <title>The Global Catalogue of Microorganisms (GCM) 10K type strain sequencing project: providing services to taxonomists for standard genome sequencing and annotation.</title>
        <authorList>
            <consortium name="The Broad Institute Genomics Platform"/>
            <consortium name="The Broad Institute Genome Sequencing Center for Infectious Disease"/>
            <person name="Wu L."/>
            <person name="Ma J."/>
        </authorList>
    </citation>
    <scope>NUCLEOTIDE SEQUENCE [LARGE SCALE GENOMIC DNA]</scope>
    <source>
        <strain evidence="4">CGMCC 4.7198</strain>
    </source>
</reference>
<keyword evidence="1" id="KW-0812">Transmembrane</keyword>
<organism evidence="3 4">
    <name type="scientific">Mumia xiangluensis</name>
    <dbReference type="NCBI Taxonomy" id="1678900"/>
    <lineage>
        <taxon>Bacteria</taxon>
        <taxon>Bacillati</taxon>
        <taxon>Actinomycetota</taxon>
        <taxon>Actinomycetes</taxon>
        <taxon>Propionibacteriales</taxon>
        <taxon>Nocardioidaceae</taxon>
        <taxon>Mumia</taxon>
    </lineage>
</organism>
<dbReference type="EC" id="3.4.-.-" evidence="3"/>
<feature type="transmembrane region" description="Helical" evidence="1">
    <location>
        <begin position="236"/>
        <end position="257"/>
    </location>
</feature>
<keyword evidence="4" id="KW-1185">Reference proteome</keyword>
<feature type="transmembrane region" description="Helical" evidence="1">
    <location>
        <begin position="158"/>
        <end position="184"/>
    </location>
</feature>
<evidence type="ECO:0000259" key="2">
    <source>
        <dbReference type="Pfam" id="PF02517"/>
    </source>
</evidence>
<dbReference type="Proteomes" id="UP001596097">
    <property type="component" value="Unassembled WGS sequence"/>
</dbReference>
<keyword evidence="1" id="KW-1133">Transmembrane helix</keyword>
<protein>
    <submittedName>
        <fullName evidence="3">CPBP family intramembrane glutamic endopeptidase</fullName>
        <ecNumber evidence="3">3.4.-.-</ecNumber>
    </submittedName>
</protein>
<dbReference type="InterPro" id="IPR003675">
    <property type="entry name" value="Rce1/LyrA-like_dom"/>
</dbReference>
<feature type="domain" description="CAAX prenyl protease 2/Lysostaphin resistance protein A-like" evidence="2">
    <location>
        <begin position="157"/>
        <end position="248"/>
    </location>
</feature>
<dbReference type="EMBL" id="JBHSQL010000006">
    <property type="protein sequence ID" value="MFC6149498.1"/>
    <property type="molecule type" value="Genomic_DNA"/>
</dbReference>